<reference evidence="1 2" key="1">
    <citation type="submission" date="2020-06" db="EMBL/GenBank/DDBJ databases">
        <authorList>
            <person name="Duchaud E."/>
        </authorList>
    </citation>
    <scope>NUCLEOTIDE SEQUENCE [LARGE SCALE GENOMIC DNA]</scope>
    <source>
        <strain evidence="1">Alteromonas fortis</strain>
    </source>
</reference>
<gene>
    <name evidence="1" type="ORF">ALFOR1_10005</name>
</gene>
<name>A0A6T9XV45_ALTMA</name>
<evidence type="ECO:0000313" key="2">
    <source>
        <dbReference type="Proteomes" id="UP000509458"/>
    </source>
</evidence>
<accession>A0A6T9XV45</accession>
<dbReference type="AlphaFoldDB" id="A0A6T9XV45"/>
<sequence>MQFNAAINESPTLTLGFFIKGETVKKLLTIASMCIALSACSSSGSFKIPEIAPEVPRIQFENMFLRGVFNWWEADASYKFKPSDSGWTVDVELIADGQPYDFRLSDAKWTPSQSCGGKYKGQPVMLGSTAYLVCEQGSENLQFTPSTTGTYRFTVNPASAGEVALVVTKV</sequence>
<dbReference type="Proteomes" id="UP000509458">
    <property type="component" value="Chromosome"/>
</dbReference>
<organism evidence="1 2">
    <name type="scientific">Alteromonas macleodii</name>
    <name type="common">Pseudoalteromonas macleodii</name>
    <dbReference type="NCBI Taxonomy" id="28108"/>
    <lineage>
        <taxon>Bacteria</taxon>
        <taxon>Pseudomonadati</taxon>
        <taxon>Pseudomonadota</taxon>
        <taxon>Gammaproteobacteria</taxon>
        <taxon>Alteromonadales</taxon>
        <taxon>Alteromonadaceae</taxon>
        <taxon>Alteromonas/Salinimonas group</taxon>
        <taxon>Alteromonas</taxon>
    </lineage>
</organism>
<dbReference type="EMBL" id="LR812090">
    <property type="protein sequence ID" value="CAB9492085.1"/>
    <property type="molecule type" value="Genomic_DNA"/>
</dbReference>
<evidence type="ECO:0000313" key="1">
    <source>
        <dbReference type="EMBL" id="CAB9492085.1"/>
    </source>
</evidence>
<evidence type="ECO:0008006" key="3">
    <source>
        <dbReference type="Google" id="ProtNLM"/>
    </source>
</evidence>
<proteinExistence type="predicted"/>
<protein>
    <recommendedName>
        <fullName evidence="3">Pullulanase</fullName>
    </recommendedName>
</protein>